<reference evidence="2 3" key="1">
    <citation type="submission" date="2019-07" db="EMBL/GenBank/DDBJ databases">
        <title>Draft genome for Aliikangiella sp. M105.</title>
        <authorList>
            <person name="Wang G."/>
        </authorList>
    </citation>
    <scope>NUCLEOTIDE SEQUENCE [LARGE SCALE GENOMIC DNA]</scope>
    <source>
        <strain evidence="2 3">M105</strain>
    </source>
</reference>
<evidence type="ECO:0000313" key="3">
    <source>
        <dbReference type="Proteomes" id="UP000315439"/>
    </source>
</evidence>
<keyword evidence="1" id="KW-0812">Transmembrane</keyword>
<feature type="transmembrane region" description="Helical" evidence="1">
    <location>
        <begin position="12"/>
        <end position="33"/>
    </location>
</feature>
<dbReference type="Proteomes" id="UP000315439">
    <property type="component" value="Unassembled WGS sequence"/>
</dbReference>
<dbReference type="EMBL" id="VIKS01000003">
    <property type="protein sequence ID" value="TQV89028.1"/>
    <property type="molecule type" value="Genomic_DNA"/>
</dbReference>
<dbReference type="RefSeq" id="WP_142892513.1">
    <property type="nucleotide sequence ID" value="NZ_ML660161.1"/>
</dbReference>
<keyword evidence="1" id="KW-1133">Transmembrane helix</keyword>
<evidence type="ECO:0000313" key="2">
    <source>
        <dbReference type="EMBL" id="TQV89028.1"/>
    </source>
</evidence>
<gene>
    <name evidence="2" type="ORF">FLL46_05725</name>
</gene>
<feature type="transmembrane region" description="Helical" evidence="1">
    <location>
        <begin position="186"/>
        <end position="206"/>
    </location>
</feature>
<keyword evidence="3" id="KW-1185">Reference proteome</keyword>
<name>A0A545UHU6_9GAMM</name>
<sequence>MPPDKNNHNTSNIISWPIVAIGAGIGFVLSWSVLSGDYQGRVNLLYLLLVYLVIPISSLIISLVSLIKGDGINLARLLVALPIWSQQKKSTFRKFHQLSVDKHWFFLQSQAAALAFSVASLFSFFLLLVATDVNFVWRSTLLQSSDLLPVLKVIATPWSFWSEAQPTISLLQATQDSRLVQADMNAAAYAGWWPFIFATQLVYSLLPRSILLIATRGWYLKLIKTDFEQQLQSEINRHSPRAPETFEISPVVHQLPNNQIVVNNWGGLDLNMLSILDELNLSSDNVICAGPNASFAEQTVAERWRGEQLVLVKSWEPPLGELADFLQNSKGYLLPLDWEEQRLISPRESHVQEWQRFAKKLKHWQVYVPEKLSTKN</sequence>
<evidence type="ECO:0000256" key="1">
    <source>
        <dbReference type="SAM" id="Phobius"/>
    </source>
</evidence>
<keyword evidence="1" id="KW-0472">Membrane</keyword>
<protein>
    <submittedName>
        <fullName evidence="2">DUF2868 domain-containing protein</fullName>
    </submittedName>
</protein>
<dbReference type="OrthoDB" id="7056210at2"/>
<organism evidence="2 3">
    <name type="scientific">Aliikangiella coralliicola</name>
    <dbReference type="NCBI Taxonomy" id="2592383"/>
    <lineage>
        <taxon>Bacteria</taxon>
        <taxon>Pseudomonadati</taxon>
        <taxon>Pseudomonadota</taxon>
        <taxon>Gammaproteobacteria</taxon>
        <taxon>Oceanospirillales</taxon>
        <taxon>Pleioneaceae</taxon>
        <taxon>Aliikangiella</taxon>
    </lineage>
</organism>
<feature type="transmembrane region" description="Helical" evidence="1">
    <location>
        <begin position="111"/>
        <end position="130"/>
    </location>
</feature>
<accession>A0A545UHU6</accession>
<dbReference type="InterPro" id="IPR021296">
    <property type="entry name" value="DUF2868"/>
</dbReference>
<feature type="transmembrane region" description="Helical" evidence="1">
    <location>
        <begin position="45"/>
        <end position="67"/>
    </location>
</feature>
<comment type="caution">
    <text evidence="2">The sequence shown here is derived from an EMBL/GenBank/DDBJ whole genome shotgun (WGS) entry which is preliminary data.</text>
</comment>
<dbReference type="Pfam" id="PF11067">
    <property type="entry name" value="DUF2868"/>
    <property type="match status" value="1"/>
</dbReference>
<proteinExistence type="predicted"/>
<dbReference type="AlphaFoldDB" id="A0A545UHU6"/>